<dbReference type="Gene3D" id="1.25.40.420">
    <property type="match status" value="1"/>
</dbReference>
<evidence type="ECO:0000256" key="2">
    <source>
        <dbReference type="ARBA" id="ARBA00022723"/>
    </source>
</evidence>
<sequence length="738" mass="82936">MKMKASGLKRSKEGIFLVFTRSLHLPLVVFMIVLLIRNANLSKKTNLTGRHFDFVIFHQPPFDILKRGPNGTYTWTGSDRYLIEWLAPKLNFTYSLVLINQTIADKYGTHEGLYYQLINEEVTENLLFELTIGGREVFSYLSFRIMVGIWVLCATVLVNSYTGIVISSLTTPRMKPAINSFEDLAASKEVSIILRHDTAIGEQILKATSGVYKILGDQARSNPGHILGDPLKLNAMLENGRYAYPFVGKTDLPLQSLVNSIDLVDMFEAGLMFHWVDNLPTIPRADKCFADPKSGVSRSVPIQLTDVASAFLILGIVSLLVIAVFSDVSCTPSLIRAVGIGSNDLYRGKWLIVYILCEVFTETLSTWLNGGAIACYCFNKKKKMSDMSSIKVEEMRLGLFHVRWILRNLLKTDSHEQKLQLLGSQSSYMFVIHLNIITKDENAHNANDKYKFLIAVEEILPQDSVNVTTSKKVDYGTCQETLLKLNNQSPDSVVKRLNYWASRPVYMWIHPHTGSVYANEIPLQNIADRMWSRIVTGSLPDAITLWIDFGTTTLGEMNIIQGLKRLLYSQSQCDVQFVCKNGEVVGAHTLILSAGSPVFAAMFQSKSLEAGVNKVKIDDCEMDVVKQLLIYLYTGNVPNLSDDEAILLFFKLSDKYGIETLKNECVKVLLKRVTLSNAISLLVLSHVHAVPKLLESVLQFMATNGFEICSQQKWVDLMKHYPDLCLMATRRMTAKDDN</sequence>
<evidence type="ECO:0000259" key="4">
    <source>
        <dbReference type="PROSITE" id="PS50097"/>
    </source>
</evidence>
<keyword evidence="3" id="KW-0812">Transmembrane</keyword>
<dbReference type="InterPro" id="IPR011333">
    <property type="entry name" value="SKP1/BTB/POZ_sf"/>
</dbReference>
<dbReference type="CDD" id="cd18186">
    <property type="entry name" value="BTB_POZ_ZBTB_KLHL-like"/>
    <property type="match status" value="1"/>
</dbReference>
<gene>
    <name evidence="5" type="ORF">APZ42_023591</name>
</gene>
<dbReference type="FunFam" id="1.25.40.420:FF:000012">
    <property type="entry name" value="BTB/POZ and TAZ domain-containing protein 2"/>
    <property type="match status" value="1"/>
</dbReference>
<feature type="domain" description="BTB" evidence="4">
    <location>
        <begin position="573"/>
        <end position="637"/>
    </location>
</feature>
<dbReference type="GO" id="GO:0009751">
    <property type="term" value="P:response to salicylic acid"/>
    <property type="evidence" value="ECO:0007669"/>
    <property type="project" value="UniProtKB-ARBA"/>
</dbReference>
<keyword evidence="3" id="KW-0472">Membrane</keyword>
<keyword evidence="3" id="KW-1133">Transmembrane helix</keyword>
<dbReference type="SUPFAM" id="SSF54695">
    <property type="entry name" value="POZ domain"/>
    <property type="match status" value="1"/>
</dbReference>
<comment type="similarity">
    <text evidence="1">Belongs to the glutamate-gated ion channel (TC 1.A.10.1) family.</text>
</comment>
<name>A0A162DH30_9CRUS</name>
<dbReference type="GO" id="GO:0015276">
    <property type="term" value="F:ligand-gated monoatomic ion channel activity"/>
    <property type="evidence" value="ECO:0007669"/>
    <property type="project" value="InterPro"/>
</dbReference>
<dbReference type="GO" id="GO:0042542">
    <property type="term" value="P:response to hydrogen peroxide"/>
    <property type="evidence" value="ECO:0007669"/>
    <property type="project" value="UniProtKB-ARBA"/>
</dbReference>
<dbReference type="SUPFAM" id="SSF53850">
    <property type="entry name" value="Periplasmic binding protein-like II"/>
    <property type="match status" value="1"/>
</dbReference>
<dbReference type="EMBL" id="LRGB01001574">
    <property type="protein sequence ID" value="KZS11664.1"/>
    <property type="molecule type" value="Genomic_DNA"/>
</dbReference>
<evidence type="ECO:0000256" key="1">
    <source>
        <dbReference type="ARBA" id="ARBA00008685"/>
    </source>
</evidence>
<comment type="caution">
    <text evidence="5">The sequence shown here is derived from an EMBL/GenBank/DDBJ whole genome shotgun (WGS) entry which is preliminary data.</text>
</comment>
<evidence type="ECO:0000313" key="6">
    <source>
        <dbReference type="Proteomes" id="UP000076858"/>
    </source>
</evidence>
<dbReference type="PROSITE" id="PS50097">
    <property type="entry name" value="BTB"/>
    <property type="match status" value="1"/>
</dbReference>
<dbReference type="Proteomes" id="UP000076858">
    <property type="component" value="Unassembled WGS sequence"/>
</dbReference>
<keyword evidence="2" id="KW-0479">Metal-binding</keyword>
<dbReference type="GO" id="GO:0005516">
    <property type="term" value="F:calmodulin binding"/>
    <property type="evidence" value="ECO:0007669"/>
    <property type="project" value="UniProtKB-ARBA"/>
</dbReference>
<dbReference type="SMART" id="SM00225">
    <property type="entry name" value="BTB"/>
    <property type="match status" value="1"/>
</dbReference>
<evidence type="ECO:0000256" key="3">
    <source>
        <dbReference type="SAM" id="Phobius"/>
    </source>
</evidence>
<dbReference type="Pfam" id="PF00651">
    <property type="entry name" value="BTB"/>
    <property type="match status" value="1"/>
</dbReference>
<dbReference type="GO" id="GO:0016020">
    <property type="term" value="C:membrane"/>
    <property type="evidence" value="ECO:0007669"/>
    <property type="project" value="InterPro"/>
</dbReference>
<dbReference type="GO" id="GO:0046872">
    <property type="term" value="F:metal ion binding"/>
    <property type="evidence" value="ECO:0007669"/>
    <property type="project" value="UniProtKB-KW"/>
</dbReference>
<dbReference type="Gene3D" id="3.30.710.10">
    <property type="entry name" value="Potassium Channel Kv1.1, Chain A"/>
    <property type="match status" value="1"/>
</dbReference>
<protein>
    <recommendedName>
        <fullName evidence="4">BTB domain-containing protein</fullName>
    </recommendedName>
</protein>
<feature type="transmembrane region" description="Helical" evidence="3">
    <location>
        <begin position="15"/>
        <end position="36"/>
    </location>
</feature>
<dbReference type="PANTHER" id="PTHR24413">
    <property type="entry name" value="SPECKLE-TYPE POZ PROTEIN"/>
    <property type="match status" value="1"/>
</dbReference>
<dbReference type="STRING" id="35525.A0A162DH30"/>
<dbReference type="OrthoDB" id="6359816at2759"/>
<accession>A0A162DH30</accession>
<dbReference type="Pfam" id="PF00060">
    <property type="entry name" value="Lig_chan"/>
    <property type="match status" value="1"/>
</dbReference>
<dbReference type="AlphaFoldDB" id="A0A162DH30"/>
<proteinExistence type="inferred from homology"/>
<organism evidence="5 6">
    <name type="scientific">Daphnia magna</name>
    <dbReference type="NCBI Taxonomy" id="35525"/>
    <lineage>
        <taxon>Eukaryota</taxon>
        <taxon>Metazoa</taxon>
        <taxon>Ecdysozoa</taxon>
        <taxon>Arthropoda</taxon>
        <taxon>Crustacea</taxon>
        <taxon>Branchiopoda</taxon>
        <taxon>Diplostraca</taxon>
        <taxon>Cladocera</taxon>
        <taxon>Anomopoda</taxon>
        <taxon>Daphniidae</taxon>
        <taxon>Daphnia</taxon>
    </lineage>
</organism>
<feature type="transmembrane region" description="Helical" evidence="3">
    <location>
        <begin position="145"/>
        <end position="166"/>
    </location>
</feature>
<evidence type="ECO:0000313" key="5">
    <source>
        <dbReference type="EMBL" id="KZS11664.1"/>
    </source>
</evidence>
<feature type="transmembrane region" description="Helical" evidence="3">
    <location>
        <begin position="307"/>
        <end position="326"/>
    </location>
</feature>
<dbReference type="Gene3D" id="1.10.287.70">
    <property type="match status" value="1"/>
</dbReference>
<dbReference type="InterPro" id="IPR000210">
    <property type="entry name" value="BTB/POZ_dom"/>
</dbReference>
<keyword evidence="6" id="KW-1185">Reference proteome</keyword>
<dbReference type="InterPro" id="IPR001320">
    <property type="entry name" value="Iontro_rcpt_C"/>
</dbReference>
<reference evidence="5 6" key="1">
    <citation type="submission" date="2016-03" db="EMBL/GenBank/DDBJ databases">
        <title>EvidentialGene: Evidence-directed Construction of Genes on Genomes.</title>
        <authorList>
            <person name="Gilbert D.G."/>
            <person name="Choi J.-H."/>
            <person name="Mockaitis K."/>
            <person name="Colbourne J."/>
            <person name="Pfrender M."/>
        </authorList>
    </citation>
    <scope>NUCLEOTIDE SEQUENCE [LARGE SCALE GENOMIC DNA]</scope>
    <source>
        <strain evidence="5 6">Xinb3</strain>
        <tissue evidence="5">Complete organism</tissue>
    </source>
</reference>